<evidence type="ECO:0000256" key="1">
    <source>
        <dbReference type="SAM" id="MobiDB-lite"/>
    </source>
</evidence>
<dbReference type="GO" id="GO:0034220">
    <property type="term" value="P:monoatomic ion transmembrane transport"/>
    <property type="evidence" value="ECO:0007669"/>
    <property type="project" value="UniProtKB-KW"/>
</dbReference>
<proteinExistence type="predicted"/>
<sequence>MFVGGALGVLVSTVVRLGLAPYISTPLALALENIAGAFALGALVGLIPDGGRDARVLWGTGFLGGFTSFSAIAATVWPIQSIFLSALENDPSEATDYEGLLMFEMPLFYIPLAVFSLVAGMLLAWAGLRLASRRRPTSSQQLRAEQHVHLSQRAGEPHDQGHRGGNHGI</sequence>
<dbReference type="GO" id="GO:0005886">
    <property type="term" value="C:plasma membrane"/>
    <property type="evidence" value="ECO:0007669"/>
    <property type="project" value="UniProtKB-SubCell"/>
</dbReference>
<evidence type="ECO:0000256" key="2">
    <source>
        <dbReference type="SAM" id="Phobius"/>
    </source>
</evidence>
<evidence type="ECO:0000313" key="4">
    <source>
        <dbReference type="Proteomes" id="UP000326711"/>
    </source>
</evidence>
<feature type="transmembrane region" description="Helical" evidence="2">
    <location>
        <begin position="56"/>
        <end position="79"/>
    </location>
</feature>
<dbReference type="EMBL" id="CP045032">
    <property type="protein sequence ID" value="QFQ03394.1"/>
    <property type="molecule type" value="Genomic_DNA"/>
</dbReference>
<keyword evidence="4" id="KW-1185">Reference proteome</keyword>
<reference evidence="4" key="1">
    <citation type="submission" date="2019-10" db="EMBL/GenBank/DDBJ databases">
        <title>Complete genome sequence of Corynebacterium urogenitalis DSM 108747, isolated from the genital tract of a cow.</title>
        <authorList>
            <person name="Ruckert C."/>
            <person name="Ballas P."/>
            <person name="Wagener K."/>
            <person name="Drillich M."/>
            <person name="Kaempfer P."/>
            <person name="Busse H.-J."/>
            <person name="Ehling-Schulz M."/>
        </authorList>
    </citation>
    <scope>NUCLEOTIDE SEQUENCE [LARGE SCALE GENOMIC DNA]</scope>
    <source>
        <strain evidence="4">LMM 1652</strain>
    </source>
</reference>
<keyword evidence="2" id="KW-0472">Membrane</keyword>
<feature type="transmembrane region" description="Helical" evidence="2">
    <location>
        <begin position="107"/>
        <end position="128"/>
    </location>
</feature>
<dbReference type="Proteomes" id="UP000326711">
    <property type="component" value="Chromosome"/>
</dbReference>
<feature type="region of interest" description="Disordered" evidence="1">
    <location>
        <begin position="137"/>
        <end position="169"/>
    </location>
</feature>
<dbReference type="KEGG" id="cuo:CUROG_10310"/>
<organism evidence="3 4">
    <name type="scientific">Corynebacterium urogenitale</name>
    <dbReference type="NCBI Taxonomy" id="2487892"/>
    <lineage>
        <taxon>Bacteria</taxon>
        <taxon>Bacillati</taxon>
        <taxon>Actinomycetota</taxon>
        <taxon>Actinomycetes</taxon>
        <taxon>Mycobacteriales</taxon>
        <taxon>Corynebacteriaceae</taxon>
        <taxon>Corynebacterium</taxon>
    </lineage>
</organism>
<keyword evidence="2" id="KW-1133">Transmembrane helix</keyword>
<name>A0A5J6Z8X0_9CORY</name>
<feature type="transmembrane region" description="Helical" evidence="2">
    <location>
        <begin position="27"/>
        <end position="47"/>
    </location>
</feature>
<protein>
    <submittedName>
        <fullName evidence="3">Camphor resistance protein CrcB</fullName>
    </submittedName>
</protein>
<gene>
    <name evidence="3" type="ORF">CUROG_10310</name>
</gene>
<accession>A0A5J6Z8X0</accession>
<dbReference type="AlphaFoldDB" id="A0A5J6Z8X0"/>
<keyword evidence="2" id="KW-0812">Transmembrane</keyword>
<evidence type="ECO:0000313" key="3">
    <source>
        <dbReference type="EMBL" id="QFQ03394.1"/>
    </source>
</evidence>